<feature type="transmembrane region" description="Helical" evidence="6">
    <location>
        <begin position="148"/>
        <end position="169"/>
    </location>
</feature>
<dbReference type="Gene3D" id="1.20.1080.10">
    <property type="entry name" value="Glycerol uptake facilitator protein"/>
    <property type="match status" value="1"/>
</dbReference>
<proteinExistence type="evidence at transcript level"/>
<feature type="transmembrane region" description="Helical" evidence="6">
    <location>
        <begin position="32"/>
        <end position="52"/>
    </location>
</feature>
<comment type="subcellular location">
    <subcellularLocation>
        <location evidence="1">Membrane</location>
        <topology evidence="1">Multi-pass membrane protein</topology>
    </subcellularLocation>
</comment>
<dbReference type="SUPFAM" id="SSF81338">
    <property type="entry name" value="Aquaporin-like"/>
    <property type="match status" value="1"/>
</dbReference>
<dbReference type="GO" id="GO:0015267">
    <property type="term" value="F:channel activity"/>
    <property type="evidence" value="ECO:0007669"/>
    <property type="project" value="InterPro"/>
</dbReference>
<evidence type="ECO:0000256" key="3">
    <source>
        <dbReference type="ARBA" id="ARBA00022989"/>
    </source>
</evidence>
<keyword evidence="5" id="KW-0813">Transport</keyword>
<dbReference type="PANTHER" id="PTHR19139">
    <property type="entry name" value="AQUAPORIN TRANSPORTER"/>
    <property type="match status" value="1"/>
</dbReference>
<protein>
    <submittedName>
        <fullName evidence="7">Aquaporin 9-like protein</fullName>
    </submittedName>
</protein>
<evidence type="ECO:0000256" key="5">
    <source>
        <dbReference type="RuleBase" id="RU000477"/>
    </source>
</evidence>
<dbReference type="PANTHER" id="PTHR19139:SF270">
    <property type="entry name" value="ENTOMOGLYCEROPORIN 1-RELATED"/>
    <property type="match status" value="1"/>
</dbReference>
<sequence>MPIVHKKSFKKTLIGDEIQTLSGERFLHISRLALSEFLGTAVLLGLGCMGCANTTGKGLVHMEVVFSFAFAVATAVMIFGHVSGAHINPALSLVALVMGKISIQLWVVYAIAQCAGAVFGYSITRSLFPAVYLSDDFCVTLPNPRVELSQAFTAEFILTAIIALVLCAAYDQRCLDKHDSLPIKFGFAVVALAVPGAQFAGCSVNPARSFGPALITGVWDNHWIYWVAPLSGAFVGSVLYRSAFYDNPDKHQTSYDTTETVKLQSRDEA</sequence>
<accession>V5V0F4</accession>
<evidence type="ECO:0000256" key="1">
    <source>
        <dbReference type="ARBA" id="ARBA00004141"/>
    </source>
</evidence>
<evidence type="ECO:0000313" key="7">
    <source>
        <dbReference type="EMBL" id="AHB86601.2"/>
    </source>
</evidence>
<keyword evidence="3 6" id="KW-1133">Transmembrane helix</keyword>
<dbReference type="AlphaFoldDB" id="V5V0F4"/>
<feature type="transmembrane region" description="Helical" evidence="6">
    <location>
        <begin position="64"/>
        <end position="85"/>
    </location>
</feature>
<dbReference type="GO" id="GO:0005886">
    <property type="term" value="C:plasma membrane"/>
    <property type="evidence" value="ECO:0007669"/>
    <property type="project" value="TreeGrafter"/>
</dbReference>
<dbReference type="InterPro" id="IPR023271">
    <property type="entry name" value="Aquaporin-like"/>
</dbReference>
<dbReference type="EMBL" id="KF649617">
    <property type="protein sequence ID" value="AHB86601.2"/>
    <property type="molecule type" value="mRNA"/>
</dbReference>
<name>V5V0F4_9HEMI</name>
<evidence type="ECO:0000256" key="4">
    <source>
        <dbReference type="ARBA" id="ARBA00023136"/>
    </source>
</evidence>
<dbReference type="PRINTS" id="PR00783">
    <property type="entry name" value="MINTRINSICP"/>
</dbReference>
<dbReference type="InterPro" id="IPR000425">
    <property type="entry name" value="MIP"/>
</dbReference>
<organism evidence="7">
    <name type="scientific">Bactericera cockerelli</name>
    <name type="common">potato/tomato psyllid</name>
    <dbReference type="NCBI Taxonomy" id="290155"/>
    <lineage>
        <taxon>Eukaryota</taxon>
        <taxon>Metazoa</taxon>
        <taxon>Ecdysozoa</taxon>
        <taxon>Arthropoda</taxon>
        <taxon>Hexapoda</taxon>
        <taxon>Insecta</taxon>
        <taxon>Pterygota</taxon>
        <taxon>Neoptera</taxon>
        <taxon>Paraneoptera</taxon>
        <taxon>Hemiptera</taxon>
        <taxon>Sternorrhyncha</taxon>
        <taxon>Psylloidea</taxon>
        <taxon>Triozidae</taxon>
        <taxon>Bactericera</taxon>
    </lineage>
</organism>
<feature type="transmembrane region" description="Helical" evidence="6">
    <location>
        <begin position="181"/>
        <end position="200"/>
    </location>
</feature>
<reference evidence="7" key="1">
    <citation type="submission" date="2014-02" db="EMBL/GenBank/DDBJ databases">
        <title>Identification and expression analysis of aquaporins in the potato psyllid, Bactericera cockerelli.</title>
        <authorList>
            <person name="Ibanez F."/>
            <person name="Hancock J."/>
            <person name="Tamborindeguy C."/>
        </authorList>
    </citation>
    <scope>NUCLEOTIDE SEQUENCE</scope>
</reference>
<evidence type="ECO:0000256" key="2">
    <source>
        <dbReference type="ARBA" id="ARBA00022692"/>
    </source>
</evidence>
<comment type="similarity">
    <text evidence="5">Belongs to the MIP/aquaporin (TC 1.A.8) family.</text>
</comment>
<keyword evidence="2 5" id="KW-0812">Transmembrane</keyword>
<dbReference type="Pfam" id="PF00230">
    <property type="entry name" value="MIP"/>
    <property type="match status" value="1"/>
</dbReference>
<feature type="transmembrane region" description="Helical" evidence="6">
    <location>
        <begin position="223"/>
        <end position="240"/>
    </location>
</feature>
<dbReference type="InterPro" id="IPR034294">
    <property type="entry name" value="Aquaporin_transptr"/>
</dbReference>
<keyword evidence="4 6" id="KW-0472">Membrane</keyword>
<feature type="transmembrane region" description="Helical" evidence="6">
    <location>
        <begin position="106"/>
        <end position="128"/>
    </location>
</feature>
<evidence type="ECO:0000256" key="6">
    <source>
        <dbReference type="SAM" id="Phobius"/>
    </source>
</evidence>